<gene>
    <name evidence="1" type="ORF">DVH24_016387</name>
</gene>
<dbReference type="EMBL" id="RDQH01000341">
    <property type="protein sequence ID" value="RXH73565.1"/>
    <property type="molecule type" value="Genomic_DNA"/>
</dbReference>
<protein>
    <submittedName>
        <fullName evidence="1">Uncharacterized protein</fullName>
    </submittedName>
</protein>
<accession>A0A498HVM9</accession>
<keyword evidence="2" id="KW-1185">Reference proteome</keyword>
<name>A0A498HVM9_MALDO</name>
<dbReference type="Proteomes" id="UP000290289">
    <property type="component" value="Chromosome 15"/>
</dbReference>
<sequence length="70" mass="8574">MSLHLRRVLWFWRQRLCKFMEIIEKDLYFRAAEPETCSVFQIRMRRKAGNYKAEEGEGNFVDVLVKISFW</sequence>
<evidence type="ECO:0000313" key="1">
    <source>
        <dbReference type="EMBL" id="RXH73565.1"/>
    </source>
</evidence>
<organism evidence="1 2">
    <name type="scientific">Malus domestica</name>
    <name type="common">Apple</name>
    <name type="synonym">Pyrus malus</name>
    <dbReference type="NCBI Taxonomy" id="3750"/>
    <lineage>
        <taxon>Eukaryota</taxon>
        <taxon>Viridiplantae</taxon>
        <taxon>Streptophyta</taxon>
        <taxon>Embryophyta</taxon>
        <taxon>Tracheophyta</taxon>
        <taxon>Spermatophyta</taxon>
        <taxon>Magnoliopsida</taxon>
        <taxon>eudicotyledons</taxon>
        <taxon>Gunneridae</taxon>
        <taxon>Pentapetalae</taxon>
        <taxon>rosids</taxon>
        <taxon>fabids</taxon>
        <taxon>Rosales</taxon>
        <taxon>Rosaceae</taxon>
        <taxon>Amygdaloideae</taxon>
        <taxon>Maleae</taxon>
        <taxon>Malus</taxon>
    </lineage>
</organism>
<reference evidence="1 2" key="1">
    <citation type="submission" date="2018-10" db="EMBL/GenBank/DDBJ databases">
        <title>A high-quality apple genome assembly.</title>
        <authorList>
            <person name="Hu J."/>
        </authorList>
    </citation>
    <scope>NUCLEOTIDE SEQUENCE [LARGE SCALE GENOMIC DNA]</scope>
    <source>
        <strain evidence="2">cv. HFTH1</strain>
        <tissue evidence="1">Young leaf</tissue>
    </source>
</reference>
<proteinExistence type="predicted"/>
<evidence type="ECO:0000313" key="2">
    <source>
        <dbReference type="Proteomes" id="UP000290289"/>
    </source>
</evidence>
<dbReference type="AlphaFoldDB" id="A0A498HVM9"/>
<comment type="caution">
    <text evidence="1">The sequence shown here is derived from an EMBL/GenBank/DDBJ whole genome shotgun (WGS) entry which is preliminary data.</text>
</comment>